<dbReference type="AlphaFoldDB" id="A0A8U0NNC4"/>
<dbReference type="Proteomes" id="UP000000715">
    <property type="component" value="Unplaced"/>
</dbReference>
<feature type="region of interest" description="Disordered" evidence="1">
    <location>
        <begin position="168"/>
        <end position="260"/>
    </location>
</feature>
<gene>
    <name evidence="3" type="primary">LOC101682028</name>
</gene>
<name>A0A8U0NNC4_MUSPF</name>
<dbReference type="GeneID" id="101682028"/>
<reference evidence="3" key="1">
    <citation type="submission" date="2025-08" db="UniProtKB">
        <authorList>
            <consortium name="RefSeq"/>
        </authorList>
    </citation>
    <scope>IDENTIFICATION</scope>
    <source>
        <tissue evidence="3">Brain</tissue>
    </source>
</reference>
<keyword evidence="2" id="KW-1185">Reference proteome</keyword>
<proteinExistence type="predicted"/>
<sequence>MGPALTFPAPSSVPSTAHTEGSEPRQRASSPAERSPRPEAAGGRGGLRPPAPGVHPRPGRSALTLTRAHTHQQPRCPEPAWDGGCGGCPRACLPCGLGIRLAAAARAAVAVAGRPCGRVMRQERPLAGLGRARHAAPPRGTVSLLRPLAPSPRLALPLLLRPSAAALPRNSAEQVPGEPARRPADPSLQRPRRRCCRNRNWRCDGPGLPGPGPRGQPPPLPPPLLCRASSRILQRKLAGGSESPRRPRAPGKPPAATFSSETLRVPSLARSPWDRRALHHQLHRWPREGGSERRGARAPHAAGRGLETRTGVRGRPARFPWNFPELQV</sequence>
<evidence type="ECO:0000313" key="3">
    <source>
        <dbReference type="RefSeq" id="XP_012905578.1"/>
    </source>
</evidence>
<protein>
    <submittedName>
        <fullName evidence="3">Translation initiation factor IF-2-like</fullName>
    </submittedName>
</protein>
<evidence type="ECO:0000313" key="2">
    <source>
        <dbReference type="Proteomes" id="UP000000715"/>
    </source>
</evidence>
<dbReference type="KEGG" id="mpuf:101682028"/>
<evidence type="ECO:0000256" key="1">
    <source>
        <dbReference type="SAM" id="MobiDB-lite"/>
    </source>
</evidence>
<feature type="compositionally biased region" description="Basic residues" evidence="1">
    <location>
        <begin position="190"/>
        <end position="200"/>
    </location>
</feature>
<accession>A0A8U0NNC4</accession>
<feature type="region of interest" description="Disordered" evidence="1">
    <location>
        <begin position="282"/>
        <end position="317"/>
    </location>
</feature>
<feature type="region of interest" description="Disordered" evidence="1">
    <location>
        <begin position="1"/>
        <end position="61"/>
    </location>
</feature>
<dbReference type="RefSeq" id="XP_012905578.1">
    <property type="nucleotide sequence ID" value="XM_013050124.2"/>
</dbReference>
<organism evidence="2 3">
    <name type="scientific">Mustela putorius furo</name>
    <name type="common">European domestic ferret</name>
    <name type="synonym">Mustela furo</name>
    <dbReference type="NCBI Taxonomy" id="9669"/>
    <lineage>
        <taxon>Eukaryota</taxon>
        <taxon>Metazoa</taxon>
        <taxon>Chordata</taxon>
        <taxon>Craniata</taxon>
        <taxon>Vertebrata</taxon>
        <taxon>Euteleostomi</taxon>
        <taxon>Mammalia</taxon>
        <taxon>Eutheria</taxon>
        <taxon>Laurasiatheria</taxon>
        <taxon>Carnivora</taxon>
        <taxon>Caniformia</taxon>
        <taxon>Musteloidea</taxon>
        <taxon>Mustelidae</taxon>
        <taxon>Mustelinae</taxon>
        <taxon>Mustela</taxon>
    </lineage>
</organism>
<feature type="compositionally biased region" description="Pro residues" evidence="1">
    <location>
        <begin position="208"/>
        <end position="224"/>
    </location>
</feature>
<feature type="compositionally biased region" description="Basic and acidic residues" evidence="1">
    <location>
        <begin position="285"/>
        <end position="295"/>
    </location>
</feature>